<dbReference type="OrthoDB" id="164498at2"/>
<dbReference type="RefSeq" id="WP_062420951.1">
    <property type="nucleotide sequence ID" value="NZ_BBYA01000008.1"/>
</dbReference>
<name>A0A0P6XM12_9CHLR</name>
<dbReference type="Proteomes" id="UP000050430">
    <property type="component" value="Unassembled WGS sequence"/>
</dbReference>
<dbReference type="AlphaFoldDB" id="A0A0P6XM12"/>
<reference evidence="1 2" key="1">
    <citation type="submission" date="2015-07" db="EMBL/GenBank/DDBJ databases">
        <title>Genome sequence of Leptolinea tardivitalis DSM 16556.</title>
        <authorList>
            <person name="Hemp J."/>
            <person name="Ward L.M."/>
            <person name="Pace L.A."/>
            <person name="Fischer W.W."/>
        </authorList>
    </citation>
    <scope>NUCLEOTIDE SEQUENCE [LARGE SCALE GENOMIC DNA]</scope>
    <source>
        <strain evidence="1 2">YMTK-2</strain>
    </source>
</reference>
<dbReference type="PROSITE" id="PS51257">
    <property type="entry name" value="PROKAR_LIPOPROTEIN"/>
    <property type="match status" value="1"/>
</dbReference>
<keyword evidence="2" id="KW-1185">Reference proteome</keyword>
<accession>A0A0P6XM12</accession>
<sequence>MKRLTSYGLTGLIFLLMITGCKGQGLPFFRPTATPIPTATTIPTPVPTATPDVGRVALIAPPEIRPEEVKAVTDAIQPVVSQAGLVIETLGQPPAGSLGPNRAAAIFLTMPSNLVDILSANPQTQILVVSRNDLQVGPTLTVLRVHPEYQAFIAGYAAVLAAPNWRAAGLIAEEAGDTSPLSNAFMSGGRYFCGRCGTSTPPYAPYPLTETAPSSSSAAEWQTAVANILPAGLESLYFSKEAMSPELMQSVASQNLIFLGATYPGDAYKERWAATISLDTVGALAQALPDVLKGQGGKTVSVGVKLTDINEAYLTIGKQRLIEKTNEDLMKGVLNPFTVTN</sequence>
<dbReference type="STRING" id="229920.ADM99_07725"/>
<organism evidence="1 2">
    <name type="scientific">Leptolinea tardivitalis</name>
    <dbReference type="NCBI Taxonomy" id="229920"/>
    <lineage>
        <taxon>Bacteria</taxon>
        <taxon>Bacillati</taxon>
        <taxon>Chloroflexota</taxon>
        <taxon>Anaerolineae</taxon>
        <taxon>Anaerolineales</taxon>
        <taxon>Anaerolineaceae</taxon>
        <taxon>Leptolinea</taxon>
    </lineage>
</organism>
<protein>
    <submittedName>
        <fullName evidence="1">Uncharacterized protein</fullName>
    </submittedName>
</protein>
<evidence type="ECO:0000313" key="2">
    <source>
        <dbReference type="Proteomes" id="UP000050430"/>
    </source>
</evidence>
<gene>
    <name evidence="1" type="ORF">ADM99_07725</name>
</gene>
<proteinExistence type="predicted"/>
<evidence type="ECO:0000313" key="1">
    <source>
        <dbReference type="EMBL" id="KPL72916.1"/>
    </source>
</evidence>
<dbReference type="EMBL" id="LGCK01000007">
    <property type="protein sequence ID" value="KPL72916.1"/>
    <property type="molecule type" value="Genomic_DNA"/>
</dbReference>
<comment type="caution">
    <text evidence="1">The sequence shown here is derived from an EMBL/GenBank/DDBJ whole genome shotgun (WGS) entry which is preliminary data.</text>
</comment>